<feature type="non-terminal residue" evidence="2">
    <location>
        <position position="285"/>
    </location>
</feature>
<dbReference type="CTD" id="20237111"/>
<dbReference type="Proteomes" id="UP000030746">
    <property type="component" value="Unassembled WGS sequence"/>
</dbReference>
<dbReference type="HOGENOM" id="CLU_978522_0_0_1"/>
<dbReference type="AlphaFoldDB" id="V4AFR5"/>
<dbReference type="EMBL" id="KB200129">
    <property type="protein sequence ID" value="ESP02839.1"/>
    <property type="molecule type" value="Genomic_DNA"/>
</dbReference>
<dbReference type="KEGG" id="lgi:LOTGIDRAFT_156788"/>
<gene>
    <name evidence="2" type="ORF">LOTGIDRAFT_156788</name>
</gene>
<evidence type="ECO:0000313" key="3">
    <source>
        <dbReference type="Proteomes" id="UP000030746"/>
    </source>
</evidence>
<dbReference type="RefSeq" id="XP_009046309.1">
    <property type="nucleotide sequence ID" value="XM_009048061.1"/>
</dbReference>
<feature type="compositionally biased region" description="Basic residues" evidence="1">
    <location>
        <begin position="135"/>
        <end position="159"/>
    </location>
</feature>
<protein>
    <submittedName>
        <fullName evidence="2">Uncharacterized protein</fullName>
    </submittedName>
</protein>
<evidence type="ECO:0000256" key="1">
    <source>
        <dbReference type="SAM" id="MobiDB-lite"/>
    </source>
</evidence>
<reference evidence="2 3" key="1">
    <citation type="journal article" date="2013" name="Nature">
        <title>Insights into bilaterian evolution from three spiralian genomes.</title>
        <authorList>
            <person name="Simakov O."/>
            <person name="Marletaz F."/>
            <person name="Cho S.J."/>
            <person name="Edsinger-Gonzales E."/>
            <person name="Havlak P."/>
            <person name="Hellsten U."/>
            <person name="Kuo D.H."/>
            <person name="Larsson T."/>
            <person name="Lv J."/>
            <person name="Arendt D."/>
            <person name="Savage R."/>
            <person name="Osoegawa K."/>
            <person name="de Jong P."/>
            <person name="Grimwood J."/>
            <person name="Chapman J.A."/>
            <person name="Shapiro H."/>
            <person name="Aerts A."/>
            <person name="Otillar R.P."/>
            <person name="Terry A.Y."/>
            <person name="Boore J.L."/>
            <person name="Grigoriev I.V."/>
            <person name="Lindberg D.R."/>
            <person name="Seaver E.C."/>
            <person name="Weisblat D.A."/>
            <person name="Putnam N.H."/>
            <person name="Rokhsar D.S."/>
        </authorList>
    </citation>
    <scope>NUCLEOTIDE SEQUENCE [LARGE SCALE GENOMIC DNA]</scope>
</reference>
<organism evidence="2 3">
    <name type="scientific">Lottia gigantea</name>
    <name type="common">Giant owl limpet</name>
    <dbReference type="NCBI Taxonomy" id="225164"/>
    <lineage>
        <taxon>Eukaryota</taxon>
        <taxon>Metazoa</taxon>
        <taxon>Spiralia</taxon>
        <taxon>Lophotrochozoa</taxon>
        <taxon>Mollusca</taxon>
        <taxon>Gastropoda</taxon>
        <taxon>Patellogastropoda</taxon>
        <taxon>Lottioidea</taxon>
        <taxon>Lottiidae</taxon>
        <taxon>Lottia</taxon>
    </lineage>
</organism>
<proteinExistence type="predicted"/>
<dbReference type="GeneID" id="20237111"/>
<sequence length="285" mass="31259">MAKSTAAAAADNNDIQVLETLVEDEQKPIEDISGNHLQVRHRMHRSAVRPFFCCGSEISLVSLVENAEKEESSTSDGRTIEVLSEDNKSDSKLLLKGKNTTSKCGECNDNCNGCRRQTTTTRRKKGDKIQGNLNKSKKKSWSSKLKGRFPHAGRHSNHHGHGESSSTPEVSCCACPKETPCSSQNLLQAAGNPIFLDGCRIMWNSPLTLTANFDELYPTDDLDEVRRVARAREMREGIDPAVQTHSNQSLTGAASASLLSQMFINHCSVTLPPYPLNSISLGRGY</sequence>
<accession>V4AFR5</accession>
<feature type="region of interest" description="Disordered" evidence="1">
    <location>
        <begin position="118"/>
        <end position="168"/>
    </location>
</feature>
<name>V4AFR5_LOTGI</name>
<evidence type="ECO:0000313" key="2">
    <source>
        <dbReference type="EMBL" id="ESP02839.1"/>
    </source>
</evidence>
<keyword evidence="3" id="KW-1185">Reference proteome</keyword>